<feature type="binding site" evidence="6">
    <location>
        <position position="104"/>
    </location>
    <ligand>
        <name>substrate</name>
    </ligand>
</feature>
<dbReference type="PRINTS" id="PR00082">
    <property type="entry name" value="GLFDHDRGNASE"/>
</dbReference>
<dbReference type="Gene3D" id="3.40.50.720">
    <property type="entry name" value="NAD(P)-binding Rossmann-like Domain"/>
    <property type="match status" value="1"/>
</dbReference>
<comment type="subunit">
    <text evidence="2">Homohexamer.</text>
</comment>
<dbReference type="Gene3D" id="3.40.50.10860">
    <property type="entry name" value="Leucine Dehydrogenase, chain A, domain 1"/>
    <property type="match status" value="1"/>
</dbReference>
<gene>
    <name evidence="11" type="primary">gdh1</name>
    <name evidence="10" type="ORF">SJAG_03266</name>
</gene>
<dbReference type="PANTHER" id="PTHR43571">
    <property type="entry name" value="NADP-SPECIFIC GLUTAMATE DEHYDROGENASE 1-RELATED"/>
    <property type="match status" value="1"/>
</dbReference>
<dbReference type="AlphaFoldDB" id="B6K3S5"/>
<dbReference type="FunFam" id="3.40.50.720:FF:000030">
    <property type="entry name" value="Glutamate dehydrogenase"/>
    <property type="match status" value="1"/>
</dbReference>
<evidence type="ECO:0000256" key="1">
    <source>
        <dbReference type="ARBA" id="ARBA00006382"/>
    </source>
</evidence>
<dbReference type="OrthoDB" id="6718861at2759"/>
<evidence type="ECO:0000313" key="12">
    <source>
        <dbReference type="Proteomes" id="UP000001744"/>
    </source>
</evidence>
<dbReference type="EMBL" id="KE651167">
    <property type="protein sequence ID" value="EEB08132.1"/>
    <property type="molecule type" value="Genomic_DNA"/>
</dbReference>
<keyword evidence="6" id="KW-0520">NAD</keyword>
<evidence type="ECO:0000313" key="10">
    <source>
        <dbReference type="EMBL" id="EEB08132.1"/>
    </source>
</evidence>
<comment type="similarity">
    <text evidence="1 4 8">Belongs to the Glu/Leu/Phe/Val dehydrogenases family.</text>
</comment>
<dbReference type="Proteomes" id="UP000001744">
    <property type="component" value="Unassembled WGS sequence"/>
</dbReference>
<name>B6K3S5_SCHJY</name>
<dbReference type="Pfam" id="PF00208">
    <property type="entry name" value="ELFV_dehydrog"/>
    <property type="match status" value="1"/>
</dbReference>
<dbReference type="Pfam" id="PF02812">
    <property type="entry name" value="ELFV_dehydrog_N"/>
    <property type="match status" value="1"/>
</dbReference>
<dbReference type="InterPro" id="IPR014362">
    <property type="entry name" value="Glu_DH"/>
</dbReference>
<dbReference type="InterPro" id="IPR006096">
    <property type="entry name" value="Glu/Leu/Phe/Val/Trp_DH_C"/>
</dbReference>
<dbReference type="OMA" id="MIMGWMM"/>
<feature type="binding site" evidence="6">
    <location>
        <position position="199"/>
    </location>
    <ligand>
        <name>NAD(+)</name>
        <dbReference type="ChEBI" id="CHEBI:57540"/>
    </ligand>
</feature>
<evidence type="ECO:0000256" key="2">
    <source>
        <dbReference type="ARBA" id="ARBA00011643"/>
    </source>
</evidence>
<evidence type="ECO:0000256" key="4">
    <source>
        <dbReference type="PIRNR" id="PIRNR000185"/>
    </source>
</evidence>
<dbReference type="InterPro" id="IPR036291">
    <property type="entry name" value="NAD(P)-bd_dom_sf"/>
</dbReference>
<dbReference type="HOGENOM" id="CLU_025763_2_1_1"/>
<dbReference type="VEuPathDB" id="FungiDB:SJAG_03266"/>
<dbReference type="GO" id="GO:0000166">
    <property type="term" value="F:nucleotide binding"/>
    <property type="evidence" value="ECO:0007669"/>
    <property type="project" value="UniProtKB-KW"/>
</dbReference>
<reference evidence="10 12" key="1">
    <citation type="journal article" date="2011" name="Science">
        <title>Comparative functional genomics of the fission yeasts.</title>
        <authorList>
            <person name="Rhind N."/>
            <person name="Chen Z."/>
            <person name="Yassour M."/>
            <person name="Thompson D.A."/>
            <person name="Haas B.J."/>
            <person name="Habib N."/>
            <person name="Wapinski I."/>
            <person name="Roy S."/>
            <person name="Lin M.F."/>
            <person name="Heiman D.I."/>
            <person name="Young S.K."/>
            <person name="Furuya K."/>
            <person name="Guo Y."/>
            <person name="Pidoux A."/>
            <person name="Chen H.M."/>
            <person name="Robbertse B."/>
            <person name="Goldberg J.M."/>
            <person name="Aoki K."/>
            <person name="Bayne E.H."/>
            <person name="Berlin A.M."/>
            <person name="Desjardins C.A."/>
            <person name="Dobbs E."/>
            <person name="Dukaj L."/>
            <person name="Fan L."/>
            <person name="FitzGerald M.G."/>
            <person name="French C."/>
            <person name="Gujja S."/>
            <person name="Hansen K."/>
            <person name="Keifenheim D."/>
            <person name="Levin J.Z."/>
            <person name="Mosher R.A."/>
            <person name="Mueller C.A."/>
            <person name="Pfiffner J."/>
            <person name="Priest M."/>
            <person name="Russ C."/>
            <person name="Smialowska A."/>
            <person name="Swoboda P."/>
            <person name="Sykes S.M."/>
            <person name="Vaughn M."/>
            <person name="Vengrova S."/>
            <person name="Yoder R."/>
            <person name="Zeng Q."/>
            <person name="Allshire R."/>
            <person name="Baulcombe D."/>
            <person name="Birren B.W."/>
            <person name="Brown W."/>
            <person name="Ekwall K."/>
            <person name="Kellis M."/>
            <person name="Leatherwood J."/>
            <person name="Levin H."/>
            <person name="Margalit H."/>
            <person name="Martienssen R."/>
            <person name="Nieduszynski C.A."/>
            <person name="Spatafora J.W."/>
            <person name="Friedman N."/>
            <person name="Dalgaard J.Z."/>
            <person name="Baumann P."/>
            <person name="Niki H."/>
            <person name="Regev A."/>
            <person name="Nusbaum C."/>
        </authorList>
    </citation>
    <scope>NUCLEOTIDE SEQUENCE [LARGE SCALE GENOMIC DNA]</scope>
    <source>
        <strain evidence="12">yFS275 / FY16936</strain>
    </source>
</reference>
<evidence type="ECO:0000256" key="6">
    <source>
        <dbReference type="PIRSR" id="PIRSR000185-2"/>
    </source>
</evidence>
<dbReference type="GO" id="GO:0019676">
    <property type="term" value="P:ammonia assimilation cycle"/>
    <property type="evidence" value="ECO:0007669"/>
    <property type="project" value="EnsemblFungi"/>
</dbReference>
<feature type="binding site" evidence="6">
    <location>
        <position position="155"/>
    </location>
    <ligand>
        <name>substrate</name>
    </ligand>
</feature>
<dbReference type="InterPro" id="IPR050724">
    <property type="entry name" value="Glu_Leu_Phe_Val_DH"/>
</dbReference>
<dbReference type="PANTHER" id="PTHR43571:SF1">
    <property type="entry name" value="NADP-SPECIFIC GLUTAMATE DEHYDROGENASE 1-RELATED"/>
    <property type="match status" value="1"/>
</dbReference>
<dbReference type="SUPFAM" id="SSF53223">
    <property type="entry name" value="Aminoacid dehydrogenase-like, N-terminal domain"/>
    <property type="match status" value="1"/>
</dbReference>
<evidence type="ECO:0000256" key="3">
    <source>
        <dbReference type="ARBA" id="ARBA00023002"/>
    </source>
</evidence>
<sequence length="454" mass="48894">MSAPVKTLEPEFHQAYNELVSSLGTSKVFTKHPELKRVLPVISIPERTLQFRVTWEDDEGNCRINTGYRIQFNSALGPYKGGLRFHPSVNLSVLKFLGFEQIFKNALTGLPMGGGKGGSDFDPKGKSDAEIRRFSQAFMRQLFRYVGARTDVPAGDIGVNGTIVNYLFGEYKRLRNEYTGVLTGKHMLTGGSNVRPEATGYGVVYFVSHMIEHATKGAESLAGKRVAISGSGNVAQYAALKCIDLGATVLSMSDSKGALVTKDGKGFTAEDVQAIMALKAQRKSLSSSEALCSKYSYLEGERPWIRVGKVDVAIPCATQNEISGDEARHLVASGCRFVAEGSNMSSSAEAVDVFETSRSKGEGLWAAPGKASNAGGVAVSGLEMAQNASFSSWSPEEVDSRLRGIMKSIFEQSLNAASEYCDAGVNNTPSLIDGANIAGFLRVARAMESLADWW</sequence>
<dbReference type="FunFam" id="1.10.285.10:FF:000001">
    <property type="entry name" value="Glutamate dehydrogenase"/>
    <property type="match status" value="1"/>
</dbReference>
<dbReference type="STRING" id="402676.B6K3S5"/>
<evidence type="ECO:0000256" key="5">
    <source>
        <dbReference type="PIRSR" id="PIRSR000185-1"/>
    </source>
</evidence>
<dbReference type="InterPro" id="IPR046346">
    <property type="entry name" value="Aminoacid_DH-like_N_sf"/>
</dbReference>
<feature type="domain" description="Glutamate/phenylalanine/leucine/valine/L-tryptophan dehydrogenase C-terminal" evidence="9">
    <location>
        <begin position="192"/>
        <end position="451"/>
    </location>
</feature>
<dbReference type="GO" id="GO:0006537">
    <property type="term" value="P:glutamate biosynthetic process"/>
    <property type="evidence" value="ECO:0000318"/>
    <property type="project" value="GO_Central"/>
</dbReference>
<keyword evidence="6" id="KW-0547">Nucleotide-binding</keyword>
<dbReference type="FunFam" id="3.40.50.10860:FF:000002">
    <property type="entry name" value="Glutamate dehydrogenase"/>
    <property type="match status" value="1"/>
</dbReference>
<keyword evidence="3 4" id="KW-0560">Oxidoreductase</keyword>
<dbReference type="SMART" id="SM00839">
    <property type="entry name" value="ELFV_dehydrog"/>
    <property type="match status" value="1"/>
</dbReference>
<dbReference type="InterPro" id="IPR006095">
    <property type="entry name" value="Glu/Leu/Phe/Val/Trp_DH"/>
</dbReference>
<dbReference type="eggNOG" id="KOG2250">
    <property type="taxonomic scope" value="Eukaryota"/>
</dbReference>
<dbReference type="RefSeq" id="XP_002174425.1">
    <property type="nucleotide sequence ID" value="XM_002174389.2"/>
</dbReference>
<feature type="binding site" evidence="6">
    <location>
        <position position="80"/>
    </location>
    <ligand>
        <name>substrate</name>
    </ligand>
</feature>
<organism evidence="10 12">
    <name type="scientific">Schizosaccharomyces japonicus (strain yFS275 / FY16936)</name>
    <name type="common">Fission yeast</name>
    <dbReference type="NCBI Taxonomy" id="402676"/>
    <lineage>
        <taxon>Eukaryota</taxon>
        <taxon>Fungi</taxon>
        <taxon>Dikarya</taxon>
        <taxon>Ascomycota</taxon>
        <taxon>Taphrinomycotina</taxon>
        <taxon>Schizosaccharomycetes</taxon>
        <taxon>Schizosaccharomycetales</taxon>
        <taxon>Schizosaccharomycetaceae</taxon>
        <taxon>Schizosaccharomyces</taxon>
    </lineage>
</organism>
<protein>
    <recommendedName>
        <fullName evidence="4">Glutamate dehydrogenase</fullName>
    </recommendedName>
</protein>
<feature type="active site" description="Proton donor" evidence="5">
    <location>
        <position position="116"/>
    </location>
</feature>
<feature type="binding site" evidence="6">
    <location>
        <position position="380"/>
    </location>
    <ligand>
        <name>substrate</name>
    </ligand>
</feature>
<dbReference type="InterPro" id="IPR033524">
    <property type="entry name" value="Glu/Leu/Phe/Val_DH_AS"/>
</dbReference>
<evidence type="ECO:0000259" key="9">
    <source>
        <dbReference type="SMART" id="SM00839"/>
    </source>
</evidence>
<dbReference type="InterPro" id="IPR006097">
    <property type="entry name" value="Glu/Leu/Phe/Val/Trp_DH_dimer"/>
</dbReference>
<dbReference type="InterPro" id="IPR033922">
    <property type="entry name" value="NAD_bind_Glu_DH"/>
</dbReference>
<feature type="binding site" evidence="6">
    <location>
        <position position="101"/>
    </location>
    <ligand>
        <name>substrate</name>
    </ligand>
</feature>
<evidence type="ECO:0000313" key="11">
    <source>
        <dbReference type="JaponicusDB" id="SJAG_03266"/>
    </source>
</evidence>
<dbReference type="SUPFAM" id="SSF51735">
    <property type="entry name" value="NAD(P)-binding Rossmann-fold domains"/>
    <property type="match status" value="1"/>
</dbReference>
<dbReference type="CDD" id="cd05313">
    <property type="entry name" value="NAD_bind_2_Glu_DH"/>
    <property type="match status" value="1"/>
</dbReference>
<dbReference type="GO" id="GO:0005829">
    <property type="term" value="C:cytosol"/>
    <property type="evidence" value="ECO:0000318"/>
    <property type="project" value="GO_Central"/>
</dbReference>
<dbReference type="JaponicusDB" id="SJAG_03266">
    <property type="gene designation" value="gdh1"/>
</dbReference>
<dbReference type="NCBIfam" id="NF006929">
    <property type="entry name" value="PRK09414.1"/>
    <property type="match status" value="1"/>
</dbReference>
<evidence type="ECO:0000256" key="8">
    <source>
        <dbReference type="RuleBase" id="RU004417"/>
    </source>
</evidence>
<feature type="binding site" evidence="6">
    <location>
        <position position="233"/>
    </location>
    <ligand>
        <name>NAD(+)</name>
        <dbReference type="ChEBI" id="CHEBI:57540"/>
    </ligand>
</feature>
<proteinExistence type="inferred from homology"/>
<evidence type="ECO:0000256" key="7">
    <source>
        <dbReference type="PIRSR" id="PIRSR000185-3"/>
    </source>
</evidence>
<feature type="site" description="Important for catalysis" evidence="7">
    <location>
        <position position="156"/>
    </location>
</feature>
<dbReference type="Gene3D" id="1.10.285.10">
    <property type="entry name" value="Glutamate Dehydrogenase, chain A, domain 3"/>
    <property type="match status" value="2"/>
</dbReference>
<keyword evidence="12" id="KW-1185">Reference proteome</keyword>
<dbReference type="PROSITE" id="PS00074">
    <property type="entry name" value="GLFV_DEHYDROGENASE"/>
    <property type="match status" value="1"/>
</dbReference>
<dbReference type="GeneID" id="7052435"/>
<dbReference type="GO" id="GO:0004354">
    <property type="term" value="F:glutamate dehydrogenase (NADP+) activity"/>
    <property type="evidence" value="ECO:0000318"/>
    <property type="project" value="GO_Central"/>
</dbReference>
<accession>B6K3S5</accession>
<dbReference type="PIRSF" id="PIRSF000185">
    <property type="entry name" value="Glu_DH"/>
    <property type="match status" value="1"/>
</dbReference>